<sequence length="603" mass="66353">MGSPSTYKPQSLQRAPVDRGDEIVQMTPRRELPGSTDSATPSDDSKQLESVYQWVERLNAHTSTPRRATSGRHISPADAALLEQACQAAAHHLTRASHALQPVDNVQRMLRAITAEVGVESTDPLRRVEGDAHLFYVFGKVIGKGSFGRVQVAKHRLSDERVAIKSYYRESGCATCCAPPRKPQLQVRPRPQSSSGAHTKPAQSASDALEWKRVRQEVKLMASLRPHPVIIQFLEAFETPTQLHVVMEYVGGTSLCDLLKQCPQQRLPERRARSVFRQLCTGIESLHAQNVIHRDLKLENILIDALDRPKVIDFGFSQHEYPTASTAASMSTAATGSNRSSRTTVAAPGAAAVKNFCGTPSYMAPEVVSSKCYDGKAVDVWSLGVILYVLLCGRFPFQGANFHQLYHNIRNQPPPMPSALSKNAQQLLLGIFTVDPRKRLTLAALQRHPWMLDSGAVLDDTVVLSRLCEDLHTWDQGRAMLCAQLERVYGLDRHVLLDAIRSKRKTGMSALIALSMLTAEKYLELVCQRQLLPEPVDEDSTSTGTSSEGVDQYAGCSNQADADSDLSAVDVGVDEADSDTEGGDSHRLQLEKLIRLVKHSLVS</sequence>
<feature type="compositionally biased region" description="Polar residues" evidence="4">
    <location>
        <begin position="191"/>
        <end position="206"/>
    </location>
</feature>
<proteinExistence type="predicted"/>
<feature type="compositionally biased region" description="Polar residues" evidence="4">
    <location>
        <begin position="1"/>
        <end position="13"/>
    </location>
</feature>
<dbReference type="AlphaFoldDB" id="A0AAV2YQ15"/>
<dbReference type="InterPro" id="IPR000719">
    <property type="entry name" value="Prot_kinase_dom"/>
</dbReference>
<organism evidence="6 7">
    <name type="scientific">Lagenidium giganteum</name>
    <dbReference type="NCBI Taxonomy" id="4803"/>
    <lineage>
        <taxon>Eukaryota</taxon>
        <taxon>Sar</taxon>
        <taxon>Stramenopiles</taxon>
        <taxon>Oomycota</taxon>
        <taxon>Peronosporomycetes</taxon>
        <taxon>Pythiales</taxon>
        <taxon>Pythiaceae</taxon>
    </lineage>
</organism>
<dbReference type="EMBL" id="DAKRPA010000157">
    <property type="protein sequence ID" value="DAZ96752.1"/>
    <property type="molecule type" value="Genomic_DNA"/>
</dbReference>
<dbReference type="GO" id="GO:0004674">
    <property type="term" value="F:protein serine/threonine kinase activity"/>
    <property type="evidence" value="ECO:0007669"/>
    <property type="project" value="TreeGrafter"/>
</dbReference>
<evidence type="ECO:0000256" key="2">
    <source>
        <dbReference type="ARBA" id="ARBA00022840"/>
    </source>
</evidence>
<feature type="region of interest" description="Disordered" evidence="4">
    <location>
        <begin position="180"/>
        <end position="208"/>
    </location>
</feature>
<evidence type="ECO:0000256" key="4">
    <source>
        <dbReference type="SAM" id="MobiDB-lite"/>
    </source>
</evidence>
<feature type="compositionally biased region" description="Basic and acidic residues" evidence="4">
    <location>
        <begin position="16"/>
        <end position="32"/>
    </location>
</feature>
<feature type="compositionally biased region" description="Low complexity" evidence="4">
    <location>
        <begin position="541"/>
        <end position="551"/>
    </location>
</feature>
<evidence type="ECO:0000256" key="1">
    <source>
        <dbReference type="ARBA" id="ARBA00022741"/>
    </source>
</evidence>
<dbReference type="SMART" id="SM00220">
    <property type="entry name" value="S_TKc"/>
    <property type="match status" value="1"/>
</dbReference>
<evidence type="ECO:0000313" key="6">
    <source>
        <dbReference type="EMBL" id="DAZ96752.1"/>
    </source>
</evidence>
<dbReference type="PANTHER" id="PTHR24346">
    <property type="entry name" value="MAP/MICROTUBULE AFFINITY-REGULATING KINASE"/>
    <property type="match status" value="1"/>
</dbReference>
<feature type="region of interest" description="Disordered" evidence="4">
    <location>
        <begin position="559"/>
        <end position="584"/>
    </location>
</feature>
<dbReference type="Proteomes" id="UP001146120">
    <property type="component" value="Unassembled WGS sequence"/>
</dbReference>
<evidence type="ECO:0000259" key="5">
    <source>
        <dbReference type="PROSITE" id="PS50011"/>
    </source>
</evidence>
<evidence type="ECO:0000313" key="7">
    <source>
        <dbReference type="Proteomes" id="UP001146120"/>
    </source>
</evidence>
<reference evidence="6" key="1">
    <citation type="submission" date="2022-11" db="EMBL/GenBank/DDBJ databases">
        <authorList>
            <person name="Morgan W.R."/>
            <person name="Tartar A."/>
        </authorList>
    </citation>
    <scope>NUCLEOTIDE SEQUENCE</scope>
    <source>
        <strain evidence="6">ARSEF 373</strain>
    </source>
</reference>
<dbReference type="Pfam" id="PF00069">
    <property type="entry name" value="Pkinase"/>
    <property type="match status" value="1"/>
</dbReference>
<feature type="region of interest" description="Disordered" evidence="4">
    <location>
        <begin position="1"/>
        <end position="48"/>
    </location>
</feature>
<feature type="region of interest" description="Disordered" evidence="4">
    <location>
        <begin position="535"/>
        <end position="554"/>
    </location>
</feature>
<dbReference type="PANTHER" id="PTHR24346:SF30">
    <property type="entry name" value="MATERNAL EMBRYONIC LEUCINE ZIPPER KINASE"/>
    <property type="match status" value="1"/>
</dbReference>
<keyword evidence="1 3" id="KW-0547">Nucleotide-binding</keyword>
<feature type="compositionally biased region" description="Acidic residues" evidence="4">
    <location>
        <begin position="572"/>
        <end position="582"/>
    </location>
</feature>
<feature type="domain" description="Protein kinase" evidence="5">
    <location>
        <begin position="136"/>
        <end position="451"/>
    </location>
</feature>
<evidence type="ECO:0000256" key="3">
    <source>
        <dbReference type="PROSITE-ProRule" id="PRU10141"/>
    </source>
</evidence>
<keyword evidence="2 3" id="KW-0067">ATP-binding</keyword>
<dbReference type="Gene3D" id="1.10.510.10">
    <property type="entry name" value="Transferase(Phosphotransferase) domain 1"/>
    <property type="match status" value="1"/>
</dbReference>
<keyword evidence="7" id="KW-1185">Reference proteome</keyword>
<comment type="caution">
    <text evidence="6">The sequence shown here is derived from an EMBL/GenBank/DDBJ whole genome shotgun (WGS) entry which is preliminary data.</text>
</comment>
<accession>A0AAV2YQ15</accession>
<dbReference type="GO" id="GO:0005737">
    <property type="term" value="C:cytoplasm"/>
    <property type="evidence" value="ECO:0007669"/>
    <property type="project" value="TreeGrafter"/>
</dbReference>
<dbReference type="SUPFAM" id="SSF56112">
    <property type="entry name" value="Protein kinase-like (PK-like)"/>
    <property type="match status" value="1"/>
</dbReference>
<feature type="binding site" evidence="3">
    <location>
        <position position="165"/>
    </location>
    <ligand>
        <name>ATP</name>
        <dbReference type="ChEBI" id="CHEBI:30616"/>
    </ligand>
</feature>
<dbReference type="GO" id="GO:0005524">
    <property type="term" value="F:ATP binding"/>
    <property type="evidence" value="ECO:0007669"/>
    <property type="project" value="UniProtKB-UniRule"/>
</dbReference>
<dbReference type="PROSITE" id="PS00108">
    <property type="entry name" value="PROTEIN_KINASE_ST"/>
    <property type="match status" value="1"/>
</dbReference>
<name>A0AAV2YQ15_9STRA</name>
<reference evidence="6" key="2">
    <citation type="journal article" date="2023" name="Microbiol Resour">
        <title>Decontamination and Annotation of the Draft Genome Sequence of the Oomycete Lagenidium giganteum ARSEF 373.</title>
        <authorList>
            <person name="Morgan W.R."/>
            <person name="Tartar A."/>
        </authorList>
    </citation>
    <scope>NUCLEOTIDE SEQUENCE</scope>
    <source>
        <strain evidence="6">ARSEF 373</strain>
    </source>
</reference>
<dbReference type="InterPro" id="IPR017441">
    <property type="entry name" value="Protein_kinase_ATP_BS"/>
</dbReference>
<dbReference type="PROSITE" id="PS00107">
    <property type="entry name" value="PROTEIN_KINASE_ATP"/>
    <property type="match status" value="1"/>
</dbReference>
<dbReference type="InterPro" id="IPR011009">
    <property type="entry name" value="Kinase-like_dom_sf"/>
</dbReference>
<dbReference type="PROSITE" id="PS50011">
    <property type="entry name" value="PROTEIN_KINASE_DOM"/>
    <property type="match status" value="1"/>
</dbReference>
<gene>
    <name evidence="6" type="ORF">N0F65_012329</name>
</gene>
<dbReference type="GO" id="GO:0035556">
    <property type="term" value="P:intracellular signal transduction"/>
    <property type="evidence" value="ECO:0007669"/>
    <property type="project" value="TreeGrafter"/>
</dbReference>
<dbReference type="InterPro" id="IPR008271">
    <property type="entry name" value="Ser/Thr_kinase_AS"/>
</dbReference>
<protein>
    <recommendedName>
        <fullName evidence="5">Protein kinase domain-containing protein</fullName>
    </recommendedName>
</protein>